<feature type="domain" description="HAMP" evidence="16">
    <location>
        <begin position="106"/>
        <end position="158"/>
    </location>
</feature>
<evidence type="ECO:0000256" key="5">
    <source>
        <dbReference type="ARBA" id="ARBA00022553"/>
    </source>
</evidence>
<keyword evidence="9 17" id="KW-0418">Kinase</keyword>
<dbReference type="Pfam" id="PF00512">
    <property type="entry name" value="HisKA"/>
    <property type="match status" value="1"/>
</dbReference>
<dbReference type="PROSITE" id="PS50109">
    <property type="entry name" value="HIS_KIN"/>
    <property type="match status" value="1"/>
</dbReference>
<evidence type="ECO:0000256" key="13">
    <source>
        <dbReference type="ARBA" id="ARBA00023136"/>
    </source>
</evidence>
<dbReference type="AlphaFoldDB" id="A0A844FLT4"/>
<reference evidence="17 18" key="1">
    <citation type="submission" date="2019-08" db="EMBL/GenBank/DDBJ databases">
        <title>In-depth cultivation of the pig gut microbiome towards novel bacterial diversity and tailored functional studies.</title>
        <authorList>
            <person name="Wylensek D."/>
            <person name="Hitch T.C.A."/>
            <person name="Clavel T."/>
        </authorList>
    </citation>
    <scope>NUCLEOTIDE SEQUENCE [LARGE SCALE GENOMIC DNA]</scope>
    <source>
        <strain evidence="17 18">WCA-470BD-2E</strain>
    </source>
</reference>
<feature type="transmembrane region" description="Helical" evidence="14">
    <location>
        <begin position="86"/>
        <end position="104"/>
    </location>
</feature>
<evidence type="ECO:0000256" key="11">
    <source>
        <dbReference type="ARBA" id="ARBA00022989"/>
    </source>
</evidence>
<dbReference type="PANTHER" id="PTHR45528:SF1">
    <property type="entry name" value="SENSOR HISTIDINE KINASE CPXA"/>
    <property type="match status" value="1"/>
</dbReference>
<dbReference type="InterPro" id="IPR036890">
    <property type="entry name" value="HATPase_C_sf"/>
</dbReference>
<keyword evidence="8" id="KW-0547">Nucleotide-binding</keyword>
<evidence type="ECO:0000256" key="3">
    <source>
        <dbReference type="ARBA" id="ARBA00012438"/>
    </source>
</evidence>
<comment type="caution">
    <text evidence="17">The sequence shown here is derived from an EMBL/GenBank/DDBJ whole genome shotgun (WGS) entry which is preliminary data.</text>
</comment>
<sequence>MKPNKHKNQAVVQGKKPRVKLTAAEKSELFAEAVVTIIIMLLLNMSVIILYHLAILQDQSLVDGIYFLKQTMTIGPGYHLWSWERVGIVIMGIADVIVVYWRLVRRYHQMQLRHIISELHYIANGHFDHRISFSVNTDMQKVIDSINSLVDSTVAAINEEKAIEQSKDELITNVSHDIRTPLTSIIGYLGLLKNGAVTNRDDVIKYINIAYNKAEQMKSLANDLFEYTTLKSTKTKLNVTPINIAGMMEQVAAGFELEAEKKGIVFNVKARPKDLIVNADVEKLVRVYNNLISNALKYAAGATEINLVANLINKKQVELRVENNGEPIPRDKLRKIFDRFYRVESSRNTKTGGTGLGLSIVQGVVELHGGTIRCESNEKLTSFIILLPRTPKLNGAASQRVV</sequence>
<proteinExistence type="predicted"/>
<dbReference type="PROSITE" id="PS50885">
    <property type="entry name" value="HAMP"/>
    <property type="match status" value="1"/>
</dbReference>
<accession>A0A844FLT4</accession>
<dbReference type="Gene3D" id="3.30.565.10">
    <property type="entry name" value="Histidine kinase-like ATPase, C-terminal domain"/>
    <property type="match status" value="1"/>
</dbReference>
<keyword evidence="12" id="KW-0902">Two-component regulatory system</keyword>
<keyword evidence="11 14" id="KW-1133">Transmembrane helix</keyword>
<evidence type="ECO:0000259" key="15">
    <source>
        <dbReference type="PROSITE" id="PS50109"/>
    </source>
</evidence>
<dbReference type="CDD" id="cd00082">
    <property type="entry name" value="HisKA"/>
    <property type="match status" value="1"/>
</dbReference>
<evidence type="ECO:0000256" key="4">
    <source>
        <dbReference type="ARBA" id="ARBA00022475"/>
    </source>
</evidence>
<evidence type="ECO:0000256" key="9">
    <source>
        <dbReference type="ARBA" id="ARBA00022777"/>
    </source>
</evidence>
<evidence type="ECO:0000259" key="16">
    <source>
        <dbReference type="PROSITE" id="PS50885"/>
    </source>
</evidence>
<dbReference type="InterPro" id="IPR003661">
    <property type="entry name" value="HisK_dim/P_dom"/>
</dbReference>
<dbReference type="Gene3D" id="1.10.287.130">
    <property type="match status" value="1"/>
</dbReference>
<keyword evidence="10" id="KW-0067">ATP-binding</keyword>
<dbReference type="SMART" id="SM00388">
    <property type="entry name" value="HisKA"/>
    <property type="match status" value="1"/>
</dbReference>
<dbReference type="FunFam" id="3.30.565.10:FF:000013">
    <property type="entry name" value="Two-component sensor histidine kinase"/>
    <property type="match status" value="1"/>
</dbReference>
<dbReference type="PANTHER" id="PTHR45528">
    <property type="entry name" value="SENSOR HISTIDINE KINASE CPXA"/>
    <property type="match status" value="1"/>
</dbReference>
<feature type="transmembrane region" description="Helical" evidence="14">
    <location>
        <begin position="29"/>
        <end position="54"/>
    </location>
</feature>
<feature type="domain" description="Histidine kinase" evidence="15">
    <location>
        <begin position="173"/>
        <end position="391"/>
    </location>
</feature>
<dbReference type="SUPFAM" id="SSF55874">
    <property type="entry name" value="ATPase domain of HSP90 chaperone/DNA topoisomerase II/histidine kinase"/>
    <property type="match status" value="1"/>
</dbReference>
<dbReference type="InterPro" id="IPR003594">
    <property type="entry name" value="HATPase_dom"/>
</dbReference>
<dbReference type="GO" id="GO:0005524">
    <property type="term" value="F:ATP binding"/>
    <property type="evidence" value="ECO:0007669"/>
    <property type="project" value="UniProtKB-KW"/>
</dbReference>
<dbReference type="SMART" id="SM00387">
    <property type="entry name" value="HATPase_c"/>
    <property type="match status" value="1"/>
</dbReference>
<gene>
    <name evidence="17" type="ORF">FYJ61_03380</name>
</gene>
<evidence type="ECO:0000256" key="1">
    <source>
        <dbReference type="ARBA" id="ARBA00000085"/>
    </source>
</evidence>
<dbReference type="EMBL" id="VUMW01000006">
    <property type="protein sequence ID" value="MST79540.1"/>
    <property type="molecule type" value="Genomic_DNA"/>
</dbReference>
<dbReference type="RefSeq" id="WP_154486573.1">
    <property type="nucleotide sequence ID" value="NZ_VUMW01000006.1"/>
</dbReference>
<evidence type="ECO:0000256" key="14">
    <source>
        <dbReference type="SAM" id="Phobius"/>
    </source>
</evidence>
<evidence type="ECO:0000256" key="10">
    <source>
        <dbReference type="ARBA" id="ARBA00022840"/>
    </source>
</evidence>
<dbReference type="InterPro" id="IPR004358">
    <property type="entry name" value="Sig_transdc_His_kin-like_C"/>
</dbReference>
<dbReference type="InterPro" id="IPR036097">
    <property type="entry name" value="HisK_dim/P_sf"/>
</dbReference>
<evidence type="ECO:0000313" key="17">
    <source>
        <dbReference type="EMBL" id="MST79540.1"/>
    </source>
</evidence>
<keyword evidence="6" id="KW-0808">Transferase</keyword>
<dbReference type="CDD" id="cd00075">
    <property type="entry name" value="HATPase"/>
    <property type="match status" value="1"/>
</dbReference>
<evidence type="ECO:0000256" key="8">
    <source>
        <dbReference type="ARBA" id="ARBA00022741"/>
    </source>
</evidence>
<name>A0A844FLT4_9LACO</name>
<dbReference type="GO" id="GO:0000155">
    <property type="term" value="F:phosphorelay sensor kinase activity"/>
    <property type="evidence" value="ECO:0007669"/>
    <property type="project" value="InterPro"/>
</dbReference>
<evidence type="ECO:0000256" key="6">
    <source>
        <dbReference type="ARBA" id="ARBA00022679"/>
    </source>
</evidence>
<dbReference type="SUPFAM" id="SSF47384">
    <property type="entry name" value="Homodimeric domain of signal transducing histidine kinase"/>
    <property type="match status" value="1"/>
</dbReference>
<comment type="catalytic activity">
    <reaction evidence="1">
        <text>ATP + protein L-histidine = ADP + protein N-phospho-L-histidine.</text>
        <dbReference type="EC" id="2.7.13.3"/>
    </reaction>
</comment>
<dbReference type="Pfam" id="PF02518">
    <property type="entry name" value="HATPase_c"/>
    <property type="match status" value="1"/>
</dbReference>
<organism evidence="17 18">
    <name type="scientific">Lactobacillus equicursoris</name>
    <dbReference type="NCBI Taxonomy" id="420645"/>
    <lineage>
        <taxon>Bacteria</taxon>
        <taxon>Bacillati</taxon>
        <taxon>Bacillota</taxon>
        <taxon>Bacilli</taxon>
        <taxon>Lactobacillales</taxon>
        <taxon>Lactobacillaceae</taxon>
        <taxon>Lactobacillus</taxon>
    </lineage>
</organism>
<dbReference type="InterPro" id="IPR003660">
    <property type="entry name" value="HAMP_dom"/>
</dbReference>
<dbReference type="InterPro" id="IPR050398">
    <property type="entry name" value="HssS/ArlS-like"/>
</dbReference>
<evidence type="ECO:0000256" key="7">
    <source>
        <dbReference type="ARBA" id="ARBA00022692"/>
    </source>
</evidence>
<keyword evidence="7 14" id="KW-0812">Transmembrane</keyword>
<dbReference type="InterPro" id="IPR005467">
    <property type="entry name" value="His_kinase_dom"/>
</dbReference>
<evidence type="ECO:0000256" key="12">
    <source>
        <dbReference type="ARBA" id="ARBA00023012"/>
    </source>
</evidence>
<evidence type="ECO:0000256" key="2">
    <source>
        <dbReference type="ARBA" id="ARBA00004651"/>
    </source>
</evidence>
<keyword evidence="5" id="KW-0597">Phosphoprotein</keyword>
<keyword evidence="4" id="KW-1003">Cell membrane</keyword>
<dbReference type="PRINTS" id="PR00344">
    <property type="entry name" value="BCTRLSENSOR"/>
</dbReference>
<dbReference type="EC" id="2.7.13.3" evidence="3"/>
<comment type="subcellular location">
    <subcellularLocation>
        <location evidence="2">Cell membrane</location>
        <topology evidence="2">Multi-pass membrane protein</topology>
    </subcellularLocation>
</comment>
<dbReference type="Proteomes" id="UP000452141">
    <property type="component" value="Unassembled WGS sequence"/>
</dbReference>
<protein>
    <recommendedName>
        <fullName evidence="3">histidine kinase</fullName>
        <ecNumber evidence="3">2.7.13.3</ecNumber>
    </recommendedName>
</protein>
<keyword evidence="13 14" id="KW-0472">Membrane</keyword>
<evidence type="ECO:0000313" key="18">
    <source>
        <dbReference type="Proteomes" id="UP000452141"/>
    </source>
</evidence>
<dbReference type="GO" id="GO:0005886">
    <property type="term" value="C:plasma membrane"/>
    <property type="evidence" value="ECO:0007669"/>
    <property type="project" value="UniProtKB-SubCell"/>
</dbReference>